<sequence>MDIADIADEVIRIQLEATLRQRYPAGPSPTGRCLWCGEPLPEPLRWCDAACRDDWERHYARRA</sequence>
<dbReference type="EMBL" id="AP018558">
    <property type="protein sequence ID" value="BBD77230.1"/>
    <property type="molecule type" value="Genomic_DNA"/>
</dbReference>
<evidence type="ECO:0000313" key="2">
    <source>
        <dbReference type="Proteomes" id="UP000262004"/>
    </source>
</evidence>
<dbReference type="KEGG" id="htl:HPTL_0963"/>
<dbReference type="Proteomes" id="UP000262004">
    <property type="component" value="Chromosome"/>
</dbReference>
<proteinExistence type="predicted"/>
<name>A0A2Z6DXQ8_HYDTE</name>
<dbReference type="OrthoDB" id="8566509at2"/>
<gene>
    <name evidence="1" type="ORF">HPTL_0963</name>
</gene>
<dbReference type="RefSeq" id="WP_119334985.1">
    <property type="nucleotide sequence ID" value="NZ_AP018558.1"/>
</dbReference>
<evidence type="ECO:0008006" key="3">
    <source>
        <dbReference type="Google" id="ProtNLM"/>
    </source>
</evidence>
<keyword evidence="2" id="KW-1185">Reference proteome</keyword>
<organism evidence="1 2">
    <name type="scientific">Hydrogenophilus thermoluteolus</name>
    <name type="common">Pseudomonas hydrogenothermophila</name>
    <dbReference type="NCBI Taxonomy" id="297"/>
    <lineage>
        <taxon>Bacteria</taxon>
        <taxon>Pseudomonadati</taxon>
        <taxon>Pseudomonadota</taxon>
        <taxon>Hydrogenophilia</taxon>
        <taxon>Hydrogenophilales</taxon>
        <taxon>Hydrogenophilaceae</taxon>
        <taxon>Hydrogenophilus</taxon>
    </lineage>
</organism>
<accession>A0A2Z6DXQ8</accession>
<dbReference type="AlphaFoldDB" id="A0A2Z6DXQ8"/>
<evidence type="ECO:0000313" key="1">
    <source>
        <dbReference type="EMBL" id="BBD77230.1"/>
    </source>
</evidence>
<reference evidence="1 2" key="1">
    <citation type="submission" date="2018-04" db="EMBL/GenBank/DDBJ databases">
        <title>Complete genome sequence of Hydrogenophilus thermoluteolus TH-1.</title>
        <authorList>
            <person name="Arai H."/>
        </authorList>
    </citation>
    <scope>NUCLEOTIDE SEQUENCE [LARGE SCALE GENOMIC DNA]</scope>
    <source>
        <strain evidence="1 2">TH-1</strain>
    </source>
</reference>
<protein>
    <recommendedName>
        <fullName evidence="3">DUF2116 family Zn-ribbon domain-containing protein</fullName>
    </recommendedName>
</protein>